<feature type="transmembrane region" description="Helical" evidence="6">
    <location>
        <begin position="224"/>
        <end position="242"/>
    </location>
</feature>
<feature type="transmembrane region" description="Helical" evidence="6">
    <location>
        <begin position="285"/>
        <end position="307"/>
    </location>
</feature>
<evidence type="ECO:0000256" key="6">
    <source>
        <dbReference type="SAM" id="Phobius"/>
    </source>
</evidence>
<dbReference type="RefSeq" id="WP_305946177.1">
    <property type="nucleotide sequence ID" value="NZ_JAUZVY010000006.1"/>
</dbReference>
<dbReference type="InterPro" id="IPR051475">
    <property type="entry name" value="Diverse_Ion_Transporter"/>
</dbReference>
<evidence type="ECO:0000256" key="5">
    <source>
        <dbReference type="ARBA" id="ARBA00023136"/>
    </source>
</evidence>
<evidence type="ECO:0000256" key="4">
    <source>
        <dbReference type="ARBA" id="ARBA00022989"/>
    </source>
</evidence>
<name>A0ABT9GT44_9GAMM</name>
<feature type="transmembrane region" description="Helical" evidence="6">
    <location>
        <begin position="82"/>
        <end position="108"/>
    </location>
</feature>
<reference evidence="8 9" key="1">
    <citation type="submission" date="2023-08" db="EMBL/GenBank/DDBJ databases">
        <authorList>
            <person name="Joshi A."/>
            <person name="Thite S."/>
        </authorList>
    </citation>
    <scope>NUCLEOTIDE SEQUENCE [LARGE SCALE GENOMIC DNA]</scope>
    <source>
        <strain evidence="8 9">1E1</strain>
    </source>
</reference>
<dbReference type="EMBL" id="JAUZVY010000006">
    <property type="protein sequence ID" value="MDP4530138.1"/>
    <property type="molecule type" value="Genomic_DNA"/>
</dbReference>
<protein>
    <submittedName>
        <fullName evidence="8">SLC13 family permease</fullName>
    </submittedName>
</protein>
<sequence length="371" mass="40833">MKLVRYLFSRLSEDLLLLTLLLGLVILLLWMPEQLPQLPTLVEWHTIAILTGLMVLSRGLEDSGALTRAGHWLLEHMHTERQLALAMVVFAALLSAIVTNDVALFIVVPLTLSLGRALTLPTGRLIIFEALAVNAGSAVSPIGNPQNLYLWQLSGDSFVTFFILMLPIAGWMLMVVLLLTTLSFSSRKITVNTDLAKAPLSQSLLLISLLGYPLFLIWVELGQMAWALVAVLGLFLLFWRNVLLGVDWLILLIFVLMFVVLGLLAQLPVMAGLTQTLMALPGEELTAGVLLSQVISNVPAAIFLSAFSEDWYRLAWGVNVGGFGLAIGSMANLIALRLGKQPGLWWQFHLWSLPTLLFSLLGAYLFLPWLG</sequence>
<keyword evidence="9" id="KW-1185">Reference proteome</keyword>
<evidence type="ECO:0000256" key="3">
    <source>
        <dbReference type="ARBA" id="ARBA00022692"/>
    </source>
</evidence>
<feature type="transmembrane region" description="Helical" evidence="6">
    <location>
        <begin position="314"/>
        <end position="336"/>
    </location>
</feature>
<feature type="transmembrane region" description="Helical" evidence="6">
    <location>
        <begin position="158"/>
        <end position="179"/>
    </location>
</feature>
<dbReference type="InterPro" id="IPR004680">
    <property type="entry name" value="Cit_transptr-like_dom"/>
</dbReference>
<organism evidence="8 9">
    <name type="scientific">Alkalimonas delamerensis</name>
    <dbReference type="NCBI Taxonomy" id="265981"/>
    <lineage>
        <taxon>Bacteria</taxon>
        <taxon>Pseudomonadati</taxon>
        <taxon>Pseudomonadota</taxon>
        <taxon>Gammaproteobacteria</taxon>
        <taxon>Alkalimonas</taxon>
    </lineage>
</organism>
<evidence type="ECO:0000256" key="2">
    <source>
        <dbReference type="ARBA" id="ARBA00022448"/>
    </source>
</evidence>
<evidence type="ECO:0000313" key="9">
    <source>
        <dbReference type="Proteomes" id="UP001236258"/>
    </source>
</evidence>
<feature type="transmembrane region" description="Helical" evidence="6">
    <location>
        <begin position="348"/>
        <end position="367"/>
    </location>
</feature>
<feature type="transmembrane region" description="Helical" evidence="6">
    <location>
        <begin position="249"/>
        <end position="273"/>
    </location>
</feature>
<evidence type="ECO:0000256" key="1">
    <source>
        <dbReference type="ARBA" id="ARBA00004141"/>
    </source>
</evidence>
<dbReference type="PANTHER" id="PTHR43568:SF1">
    <property type="entry name" value="P PROTEIN"/>
    <property type="match status" value="1"/>
</dbReference>
<dbReference type="Pfam" id="PF03600">
    <property type="entry name" value="CitMHS"/>
    <property type="match status" value="1"/>
</dbReference>
<proteinExistence type="predicted"/>
<keyword evidence="3 6" id="KW-0812">Transmembrane</keyword>
<accession>A0ABT9GT44</accession>
<keyword evidence="5 6" id="KW-0472">Membrane</keyword>
<feature type="transmembrane region" description="Helical" evidence="6">
    <location>
        <begin position="15"/>
        <end position="32"/>
    </location>
</feature>
<evidence type="ECO:0000259" key="7">
    <source>
        <dbReference type="Pfam" id="PF03600"/>
    </source>
</evidence>
<dbReference type="PANTHER" id="PTHR43568">
    <property type="entry name" value="P PROTEIN"/>
    <property type="match status" value="1"/>
</dbReference>
<dbReference type="Proteomes" id="UP001236258">
    <property type="component" value="Unassembled WGS sequence"/>
</dbReference>
<feature type="domain" description="Citrate transporter-like" evidence="7">
    <location>
        <begin position="18"/>
        <end position="304"/>
    </location>
</feature>
<gene>
    <name evidence="8" type="ORF">Q3O59_14005</name>
</gene>
<comment type="caution">
    <text evidence="8">The sequence shown here is derived from an EMBL/GenBank/DDBJ whole genome shotgun (WGS) entry which is preliminary data.</text>
</comment>
<feature type="transmembrane region" description="Helical" evidence="6">
    <location>
        <begin position="200"/>
        <end position="218"/>
    </location>
</feature>
<evidence type="ECO:0000313" key="8">
    <source>
        <dbReference type="EMBL" id="MDP4530138.1"/>
    </source>
</evidence>
<keyword evidence="4 6" id="KW-1133">Transmembrane helix</keyword>
<comment type="subcellular location">
    <subcellularLocation>
        <location evidence="1">Membrane</location>
        <topology evidence="1">Multi-pass membrane protein</topology>
    </subcellularLocation>
</comment>
<keyword evidence="2" id="KW-0813">Transport</keyword>